<accession>A0A2A7MC17</accession>
<dbReference type="GO" id="GO:0030435">
    <property type="term" value="P:sporulation resulting in formation of a cellular spore"/>
    <property type="evidence" value="ECO:0007669"/>
    <property type="project" value="UniProtKB-KW"/>
</dbReference>
<dbReference type="AlphaFoldDB" id="A0A2A7MC17"/>
<organism evidence="4 5">
    <name type="scientific">Clostridium neonatale</name>
    <dbReference type="NCBI Taxonomy" id="137838"/>
    <lineage>
        <taxon>Bacteria</taxon>
        <taxon>Bacillati</taxon>
        <taxon>Bacillota</taxon>
        <taxon>Clostridia</taxon>
        <taxon>Eubacteriales</taxon>
        <taxon>Clostridiaceae</taxon>
        <taxon>Clostridium</taxon>
    </lineage>
</organism>
<dbReference type="STRING" id="137838.GCA_001458595_00997"/>
<dbReference type="Pfam" id="PF07875">
    <property type="entry name" value="Coat_F"/>
    <property type="match status" value="1"/>
</dbReference>
<dbReference type="OrthoDB" id="1682820at2"/>
<evidence type="ECO:0000256" key="2">
    <source>
        <dbReference type="ARBA" id="ARBA00024325"/>
    </source>
</evidence>
<gene>
    <name evidence="4" type="ORF">CQ394_17630</name>
</gene>
<sequence>MTNMIGNLIKNSVDIDDKMIAISMLSAAKESADLYLNSALTSSTPELRAIYSAALVQMVEGHTALTELSINKGWLKPYSTPTEQLTCSYNESKNAINETK</sequence>
<dbReference type="InterPro" id="IPR012851">
    <property type="entry name" value="Spore_coat_CotF-like"/>
</dbReference>
<dbReference type="InterPro" id="IPR012347">
    <property type="entry name" value="Ferritin-like"/>
</dbReference>
<dbReference type="Gene3D" id="1.20.1260.10">
    <property type="match status" value="1"/>
</dbReference>
<name>A0A2A7MC17_9CLOT</name>
<comment type="subcellular location">
    <subcellularLocation>
        <location evidence="2">Spore coat</location>
    </subcellularLocation>
</comment>
<keyword evidence="4" id="KW-0167">Capsid protein</keyword>
<keyword evidence="1" id="KW-0749">Sporulation</keyword>
<reference evidence="4 5" key="1">
    <citation type="submission" date="2017-10" db="EMBL/GenBank/DDBJ databases">
        <title>Effective Description of Clostridium neonatale sp. nov. linked to necrotizing enterocolitis in neonates and a clarification of species assignable to the genus Clostridium (Prazmowski 1880) emend. Lawson and Rainey 2016.</title>
        <authorList>
            <person name="Bernard K."/>
            <person name="Burdz T."/>
            <person name="Wiebe D."/>
            <person name="Balcewich B."/>
            <person name="Alfa M."/>
            <person name="Bernier A.-M."/>
        </authorList>
    </citation>
    <scope>NUCLEOTIDE SEQUENCE [LARGE SCALE GENOMIC DNA]</scope>
    <source>
        <strain evidence="4 5">LCDC99A005</strain>
    </source>
</reference>
<dbReference type="PANTHER" id="PTHR39183:SF1">
    <property type="entry name" value="SPORE COAT PROTEIN F-LIKE PROTEIN YHCQ"/>
    <property type="match status" value="1"/>
</dbReference>
<dbReference type="PANTHER" id="PTHR39183">
    <property type="entry name" value="SPORE COAT PROTEIN F-LIKE PROTEIN YHCQ"/>
    <property type="match status" value="1"/>
</dbReference>
<proteinExistence type="inferred from homology"/>
<evidence type="ECO:0000256" key="3">
    <source>
        <dbReference type="ARBA" id="ARBA00024344"/>
    </source>
</evidence>
<dbReference type="Proteomes" id="UP000220840">
    <property type="component" value="Unassembled WGS sequence"/>
</dbReference>
<evidence type="ECO:0000256" key="1">
    <source>
        <dbReference type="ARBA" id="ARBA00022969"/>
    </source>
</evidence>
<keyword evidence="5" id="KW-1185">Reference proteome</keyword>
<comment type="similarity">
    <text evidence="3">Belongs to the CotF family.</text>
</comment>
<dbReference type="EMBL" id="PDCJ01000004">
    <property type="protein sequence ID" value="PEG29196.1"/>
    <property type="molecule type" value="Genomic_DNA"/>
</dbReference>
<evidence type="ECO:0000313" key="4">
    <source>
        <dbReference type="EMBL" id="PEG29196.1"/>
    </source>
</evidence>
<dbReference type="RefSeq" id="WP_058293909.1">
    <property type="nucleotide sequence ID" value="NZ_LN890327.1"/>
</dbReference>
<keyword evidence="4" id="KW-0946">Virion</keyword>
<evidence type="ECO:0000313" key="5">
    <source>
        <dbReference type="Proteomes" id="UP000220840"/>
    </source>
</evidence>
<protein>
    <submittedName>
        <fullName evidence="4">Spore coat protein</fullName>
    </submittedName>
</protein>
<comment type="caution">
    <text evidence="4">The sequence shown here is derived from an EMBL/GenBank/DDBJ whole genome shotgun (WGS) entry which is preliminary data.</text>
</comment>